<evidence type="ECO:0000313" key="5">
    <source>
        <dbReference type="EMBL" id="KAJ5532312.1"/>
    </source>
</evidence>
<evidence type="ECO:0008006" key="7">
    <source>
        <dbReference type="Google" id="ProtNLM"/>
    </source>
</evidence>
<dbReference type="PANTHER" id="PTHR35897">
    <property type="entry name" value="METHYLTRANSFERASE AUSD"/>
    <property type="match status" value="1"/>
</dbReference>
<dbReference type="GO" id="GO:0016740">
    <property type="term" value="F:transferase activity"/>
    <property type="evidence" value="ECO:0007669"/>
    <property type="project" value="UniProtKB-KW"/>
</dbReference>
<keyword evidence="3" id="KW-0949">S-adenosyl-L-methionine</keyword>
<dbReference type="InterPro" id="IPR029063">
    <property type="entry name" value="SAM-dependent_MTases_sf"/>
</dbReference>
<evidence type="ECO:0000256" key="3">
    <source>
        <dbReference type="ARBA" id="ARBA00022691"/>
    </source>
</evidence>
<keyword evidence="2" id="KW-0808">Transferase</keyword>
<dbReference type="AlphaFoldDB" id="A0AAD6CPL7"/>
<dbReference type="PANTHER" id="PTHR35897:SF1">
    <property type="entry name" value="METHYLTRANSFERASE AUSD"/>
    <property type="match status" value="1"/>
</dbReference>
<dbReference type="Gene3D" id="3.40.50.150">
    <property type="entry name" value="Vaccinia Virus protein VP39"/>
    <property type="match status" value="1"/>
</dbReference>
<dbReference type="EMBL" id="JAQIZZ010000007">
    <property type="protein sequence ID" value="KAJ5532312.1"/>
    <property type="molecule type" value="Genomic_DNA"/>
</dbReference>
<protein>
    <recommendedName>
        <fullName evidence="7">Methyltransferase domain-containing protein</fullName>
    </recommendedName>
</protein>
<sequence>MFSTPPCHIVVTSEITLKIAPNPTNFPIYPCANNHFSHKQPIHHHPEYRIMAKATTESERRAALTKGKAPHELPWYKTDFEEVPEPAKTILENYSKIPPDQVLQHVKDVRDRAFEVFPYPCIGSFRFLDMSIPKLPVYPEILERLKSGQKLLDMGCAIGQELRHLAYDGVPAENVYAADLHERFFNIGYDLFADRETLKSKFIASDIFDDDSDLVRDLTGQLDIINTASFFHLFSWDQQIIAAKRIVSLLRAKPGSLLIGRQVGRADPDDTDDQGKESLLYRHNLETWKSLWKQVQEETGTQWEVEGGFEDWTAYTNDIMMGAHGDNPISIWFVVRRV</sequence>
<dbReference type="InterPro" id="IPR051654">
    <property type="entry name" value="Meroterpenoid_MTases"/>
</dbReference>
<dbReference type="SUPFAM" id="SSF53335">
    <property type="entry name" value="S-adenosyl-L-methionine-dependent methyltransferases"/>
    <property type="match status" value="1"/>
</dbReference>
<comment type="pathway">
    <text evidence="1">Secondary metabolite biosynthesis.</text>
</comment>
<evidence type="ECO:0000256" key="2">
    <source>
        <dbReference type="ARBA" id="ARBA00022679"/>
    </source>
</evidence>
<evidence type="ECO:0000313" key="6">
    <source>
        <dbReference type="Proteomes" id="UP001220324"/>
    </source>
</evidence>
<gene>
    <name evidence="5" type="ORF">N7494_008864</name>
</gene>
<comment type="similarity">
    <text evidence="4">Belongs to the class I-like SAM-binding methyltransferase superfamily.</text>
</comment>
<dbReference type="Proteomes" id="UP001220324">
    <property type="component" value="Unassembled WGS sequence"/>
</dbReference>
<name>A0AAD6CPL7_9EURO</name>
<comment type="caution">
    <text evidence="5">The sequence shown here is derived from an EMBL/GenBank/DDBJ whole genome shotgun (WGS) entry which is preliminary data.</text>
</comment>
<evidence type="ECO:0000256" key="1">
    <source>
        <dbReference type="ARBA" id="ARBA00005179"/>
    </source>
</evidence>
<keyword evidence="6" id="KW-1185">Reference proteome</keyword>
<proteinExistence type="inferred from homology"/>
<evidence type="ECO:0000256" key="4">
    <source>
        <dbReference type="ARBA" id="ARBA00038314"/>
    </source>
</evidence>
<reference evidence="5 6" key="1">
    <citation type="journal article" date="2023" name="IMA Fungus">
        <title>Comparative genomic study of the Penicillium genus elucidates a diverse pangenome and 15 lateral gene transfer events.</title>
        <authorList>
            <person name="Petersen C."/>
            <person name="Sorensen T."/>
            <person name="Nielsen M.R."/>
            <person name="Sondergaard T.E."/>
            <person name="Sorensen J.L."/>
            <person name="Fitzpatrick D.A."/>
            <person name="Frisvad J.C."/>
            <person name="Nielsen K.L."/>
        </authorList>
    </citation>
    <scope>NUCLEOTIDE SEQUENCE [LARGE SCALE GENOMIC DNA]</scope>
    <source>
        <strain evidence="5 6">IBT 35679</strain>
    </source>
</reference>
<organism evidence="5 6">
    <name type="scientific">Penicillium frequentans</name>
    <dbReference type="NCBI Taxonomy" id="3151616"/>
    <lineage>
        <taxon>Eukaryota</taxon>
        <taxon>Fungi</taxon>
        <taxon>Dikarya</taxon>
        <taxon>Ascomycota</taxon>
        <taxon>Pezizomycotina</taxon>
        <taxon>Eurotiomycetes</taxon>
        <taxon>Eurotiomycetidae</taxon>
        <taxon>Eurotiales</taxon>
        <taxon>Aspergillaceae</taxon>
        <taxon>Penicillium</taxon>
    </lineage>
</organism>
<accession>A0AAD6CPL7</accession>